<keyword evidence="2" id="KW-0472">Membrane</keyword>
<dbReference type="GO" id="GO:0005739">
    <property type="term" value="C:mitochondrion"/>
    <property type="evidence" value="ECO:0007669"/>
    <property type="project" value="TreeGrafter"/>
</dbReference>
<dbReference type="InterPro" id="IPR057973">
    <property type="entry name" value="TMEM218_N"/>
</dbReference>
<gene>
    <name evidence="5" type="primary">Txn2</name>
    <name evidence="5" type="ORF">EVAR_44300_1</name>
</gene>
<evidence type="ECO:0000256" key="1">
    <source>
        <dbReference type="ARBA" id="ARBA00008987"/>
    </source>
</evidence>
<keyword evidence="2" id="KW-0812">Transmembrane</keyword>
<dbReference type="CDD" id="cd02947">
    <property type="entry name" value="TRX_family"/>
    <property type="match status" value="1"/>
</dbReference>
<dbReference type="Proteomes" id="UP000299102">
    <property type="component" value="Unassembled WGS sequence"/>
</dbReference>
<comment type="similarity">
    <text evidence="1">Belongs to the thioredoxin family.</text>
</comment>
<dbReference type="Gene3D" id="3.40.30.10">
    <property type="entry name" value="Glutaredoxin"/>
    <property type="match status" value="1"/>
</dbReference>
<proteinExistence type="inferred from homology"/>
<name>A0A4C1WSK4_EUMVA</name>
<reference evidence="5 6" key="1">
    <citation type="journal article" date="2019" name="Commun. Biol.">
        <title>The bagworm genome reveals a unique fibroin gene that provides high tensile strength.</title>
        <authorList>
            <person name="Kono N."/>
            <person name="Nakamura H."/>
            <person name="Ohtoshi R."/>
            <person name="Tomita M."/>
            <person name="Numata K."/>
            <person name="Arakawa K."/>
        </authorList>
    </citation>
    <scope>NUCLEOTIDE SEQUENCE [LARGE SCALE GENOMIC DNA]</scope>
</reference>
<dbReference type="EMBL" id="BGZK01000620">
    <property type="protein sequence ID" value="GBP53299.1"/>
    <property type="molecule type" value="Genomic_DNA"/>
</dbReference>
<feature type="domain" description="Thioredoxin" evidence="3">
    <location>
        <begin position="79"/>
        <end position="145"/>
    </location>
</feature>
<dbReference type="PANTHER" id="PTHR43601">
    <property type="entry name" value="THIOREDOXIN, MITOCHONDRIAL"/>
    <property type="match status" value="1"/>
</dbReference>
<evidence type="ECO:0000259" key="3">
    <source>
        <dbReference type="Pfam" id="PF00085"/>
    </source>
</evidence>
<dbReference type="PANTHER" id="PTHR43601:SF5">
    <property type="entry name" value="EG:132E8.3 PROTEIN"/>
    <property type="match status" value="1"/>
</dbReference>
<comment type="caution">
    <text evidence="5">The sequence shown here is derived from an EMBL/GenBank/DDBJ whole genome shotgun (WGS) entry which is preliminary data.</text>
</comment>
<keyword evidence="2" id="KW-1133">Transmembrane helix</keyword>
<sequence>MSSFGPGVYLLIVVWSITLMLCWVSLRTGHYVGELAFLISLTVTLVLVWLPRGKSQSPLRCVRRAGRLPTTPVRFETIHVKNNAEFVSKVMNSSKPVIVNFHAEWCDPCKILTPKLQELIEPLNDLDLAVVDVEENADLVHTFEVVLSLD</sequence>
<dbReference type="OrthoDB" id="19690at2759"/>
<dbReference type="AlphaFoldDB" id="A0A4C1WSK4"/>
<organism evidence="5 6">
    <name type="scientific">Eumeta variegata</name>
    <name type="common">Bagworm moth</name>
    <name type="synonym">Eumeta japonica</name>
    <dbReference type="NCBI Taxonomy" id="151549"/>
    <lineage>
        <taxon>Eukaryota</taxon>
        <taxon>Metazoa</taxon>
        <taxon>Ecdysozoa</taxon>
        <taxon>Arthropoda</taxon>
        <taxon>Hexapoda</taxon>
        <taxon>Insecta</taxon>
        <taxon>Pterygota</taxon>
        <taxon>Neoptera</taxon>
        <taxon>Endopterygota</taxon>
        <taxon>Lepidoptera</taxon>
        <taxon>Glossata</taxon>
        <taxon>Ditrysia</taxon>
        <taxon>Tineoidea</taxon>
        <taxon>Psychidae</taxon>
        <taxon>Oiketicinae</taxon>
        <taxon>Eumeta</taxon>
    </lineage>
</organism>
<dbReference type="Pfam" id="PF00085">
    <property type="entry name" value="Thioredoxin"/>
    <property type="match status" value="1"/>
</dbReference>
<keyword evidence="6" id="KW-1185">Reference proteome</keyword>
<evidence type="ECO:0000256" key="2">
    <source>
        <dbReference type="SAM" id="Phobius"/>
    </source>
</evidence>
<feature type="transmembrane region" description="Helical" evidence="2">
    <location>
        <begin position="7"/>
        <end position="26"/>
    </location>
</feature>
<evidence type="ECO:0000313" key="6">
    <source>
        <dbReference type="Proteomes" id="UP000299102"/>
    </source>
</evidence>
<accession>A0A4C1WSK4</accession>
<dbReference type="InterPro" id="IPR036249">
    <property type="entry name" value="Thioredoxin-like_sf"/>
</dbReference>
<feature type="domain" description="Transmembrane protein 218 N-terminal" evidence="4">
    <location>
        <begin position="4"/>
        <end position="52"/>
    </location>
</feature>
<dbReference type="GO" id="GO:0045454">
    <property type="term" value="P:cell redox homeostasis"/>
    <property type="evidence" value="ECO:0007669"/>
    <property type="project" value="TreeGrafter"/>
</dbReference>
<dbReference type="STRING" id="151549.A0A4C1WSK4"/>
<evidence type="ECO:0000313" key="5">
    <source>
        <dbReference type="EMBL" id="GBP53299.1"/>
    </source>
</evidence>
<dbReference type="Pfam" id="PF25810">
    <property type="entry name" value="TMEM218_N"/>
    <property type="match status" value="1"/>
</dbReference>
<evidence type="ECO:0000259" key="4">
    <source>
        <dbReference type="Pfam" id="PF25810"/>
    </source>
</evidence>
<dbReference type="InterPro" id="IPR013766">
    <property type="entry name" value="Thioredoxin_domain"/>
</dbReference>
<dbReference type="SUPFAM" id="SSF52833">
    <property type="entry name" value="Thioredoxin-like"/>
    <property type="match status" value="1"/>
</dbReference>
<protein>
    <submittedName>
        <fullName evidence="5">Thioredoxin, mitochondrial</fullName>
    </submittedName>
</protein>
<feature type="transmembrane region" description="Helical" evidence="2">
    <location>
        <begin position="32"/>
        <end position="50"/>
    </location>
</feature>